<keyword evidence="1" id="KW-0812">Transmembrane</keyword>
<reference evidence="4 5" key="1">
    <citation type="journal article" date="2015" name="Genome Announc.">
        <title>Expanding the biotechnology potential of lactobacilli through comparative genomics of 213 strains and associated genera.</title>
        <authorList>
            <person name="Sun Z."/>
            <person name="Harris H.M."/>
            <person name="McCann A."/>
            <person name="Guo C."/>
            <person name="Argimon S."/>
            <person name="Zhang W."/>
            <person name="Yang X."/>
            <person name="Jeffery I.B."/>
            <person name="Cooney J.C."/>
            <person name="Kagawa T.F."/>
            <person name="Liu W."/>
            <person name="Song Y."/>
            <person name="Salvetti E."/>
            <person name="Wrobel A."/>
            <person name="Rasinkangas P."/>
            <person name="Parkhill J."/>
            <person name="Rea M.C."/>
            <person name="O'Sullivan O."/>
            <person name="Ritari J."/>
            <person name="Douillard F.P."/>
            <person name="Paul Ross R."/>
            <person name="Yang R."/>
            <person name="Briner A.E."/>
            <person name="Felis G.E."/>
            <person name="de Vos W.M."/>
            <person name="Barrangou R."/>
            <person name="Klaenhammer T.R."/>
            <person name="Caufield P.W."/>
            <person name="Cui Y."/>
            <person name="Zhang H."/>
            <person name="O'Toole P.W."/>
        </authorList>
    </citation>
    <scope>NUCLEOTIDE SEQUENCE [LARGE SCALE GENOMIC DNA]</scope>
    <source>
        <strain evidence="2 5">ATCC BAA-66</strain>
        <strain evidence="3 4">DSM 13344</strain>
    </source>
</reference>
<dbReference type="PATRIC" id="fig|81857.3.peg.1770"/>
<evidence type="ECO:0000256" key="1">
    <source>
        <dbReference type="SAM" id="Phobius"/>
    </source>
</evidence>
<name>A0A0R2FYL6_9LACO</name>
<protein>
    <submittedName>
        <fullName evidence="3">Uncharacterized protein</fullName>
    </submittedName>
</protein>
<evidence type="ECO:0000313" key="5">
    <source>
        <dbReference type="Proteomes" id="UP000051751"/>
    </source>
</evidence>
<keyword evidence="4" id="KW-1185">Reference proteome</keyword>
<dbReference type="EMBL" id="JQAT01000005">
    <property type="protein sequence ID" value="KRN27914.1"/>
    <property type="molecule type" value="Genomic_DNA"/>
</dbReference>
<feature type="transmembrane region" description="Helical" evidence="1">
    <location>
        <begin position="20"/>
        <end position="42"/>
    </location>
</feature>
<dbReference type="RefSeq" id="WP_057770577.1">
    <property type="nucleotide sequence ID" value="NZ_JQAT01000005.1"/>
</dbReference>
<comment type="caution">
    <text evidence="3">The sequence shown here is derived from an EMBL/GenBank/DDBJ whole genome shotgun (WGS) entry which is preliminary data.</text>
</comment>
<keyword evidence="1" id="KW-1133">Transmembrane helix</keyword>
<evidence type="ECO:0000313" key="4">
    <source>
        <dbReference type="Proteomes" id="UP000051645"/>
    </source>
</evidence>
<evidence type="ECO:0000313" key="3">
    <source>
        <dbReference type="EMBL" id="KRN30615.1"/>
    </source>
</evidence>
<proteinExistence type="predicted"/>
<gene>
    <name evidence="2" type="ORF">IV38_GL001753</name>
    <name evidence="3" type="ORF">IV40_GL001802</name>
</gene>
<accession>A0A0R2FYL6</accession>
<keyword evidence="1" id="KW-0472">Membrane</keyword>
<dbReference type="Proteomes" id="UP000051751">
    <property type="component" value="Unassembled WGS sequence"/>
</dbReference>
<dbReference type="Proteomes" id="UP000051645">
    <property type="component" value="Unassembled WGS sequence"/>
</dbReference>
<dbReference type="STRING" id="81857.IV38_GL001753"/>
<organism evidence="3 4">
    <name type="scientific">Lactobacillus selangorensis</name>
    <dbReference type="NCBI Taxonomy" id="81857"/>
    <lineage>
        <taxon>Bacteria</taxon>
        <taxon>Bacillati</taxon>
        <taxon>Bacillota</taxon>
        <taxon>Bacilli</taxon>
        <taxon>Lactobacillales</taxon>
        <taxon>Lactobacillaceae</taxon>
        <taxon>Lactobacillus</taxon>
    </lineage>
</organism>
<feature type="transmembrane region" description="Helical" evidence="1">
    <location>
        <begin position="48"/>
        <end position="68"/>
    </location>
</feature>
<sequence length="88" mass="9827">MKIRTAIRHYSWVQLCADLFLGYILLKILLATHTVILLGVPFKQQDALVILVLAGVIDVALSALRINFAHHEHATAAHPTQNQKGFEE</sequence>
<dbReference type="AlphaFoldDB" id="A0A0R2FYL6"/>
<evidence type="ECO:0000313" key="2">
    <source>
        <dbReference type="EMBL" id="KRN27914.1"/>
    </source>
</evidence>
<dbReference type="EMBL" id="JQAZ01000006">
    <property type="protein sequence ID" value="KRN30615.1"/>
    <property type="molecule type" value="Genomic_DNA"/>
</dbReference>